<evidence type="ECO:0000313" key="2">
    <source>
        <dbReference type="EMBL" id="BDV44867.1"/>
    </source>
</evidence>
<feature type="signal peptide" evidence="1">
    <location>
        <begin position="1"/>
        <end position="25"/>
    </location>
</feature>
<dbReference type="InterPro" id="IPR011250">
    <property type="entry name" value="OMP/PagP_B-barrel"/>
</dbReference>
<dbReference type="EMBL" id="AP027151">
    <property type="protein sequence ID" value="BDV44867.1"/>
    <property type="molecule type" value="Genomic_DNA"/>
</dbReference>
<accession>A0ABN6VY00</accession>
<gene>
    <name evidence="2" type="ORF">GURASL_37900</name>
</gene>
<proteinExistence type="predicted"/>
<name>A0ABN6VY00_9BACT</name>
<dbReference type="SUPFAM" id="SSF56925">
    <property type="entry name" value="OMPA-like"/>
    <property type="match status" value="1"/>
</dbReference>
<dbReference type="Pfam" id="PF09411">
    <property type="entry name" value="PagL"/>
    <property type="match status" value="1"/>
</dbReference>
<protein>
    <submittedName>
        <fullName evidence="2">Lipid A 3-O-deacylase</fullName>
    </submittedName>
</protein>
<dbReference type="InterPro" id="IPR018550">
    <property type="entry name" value="Lipid-A_deacylase-rel"/>
</dbReference>
<keyword evidence="3" id="KW-1185">Reference proteome</keyword>
<evidence type="ECO:0000256" key="1">
    <source>
        <dbReference type="SAM" id="SignalP"/>
    </source>
</evidence>
<keyword evidence="1" id="KW-0732">Signal</keyword>
<sequence length="198" mass="21645">MRRSTQRLFGACLLALLLGVPAARGADAPRFRSASGELALLAGYGITHRGFGATRTQVQTADTILRYGYFLSAEHGSGWYRGRHELFMELPVHLVVDPRLRAMTGGYLLGSWKFTSLESLAPYVFAGGGVLYNDLGLATQGTRLNFSYQGGCGLQYLIRPDTAIGIEYRYHHVSNAGTAEPNEPLNSSKILLSISLFR</sequence>
<dbReference type="RefSeq" id="WP_282000954.1">
    <property type="nucleotide sequence ID" value="NZ_AP027151.1"/>
</dbReference>
<organism evidence="2 3">
    <name type="scientific">Geotalea uraniireducens</name>
    <dbReference type="NCBI Taxonomy" id="351604"/>
    <lineage>
        <taxon>Bacteria</taxon>
        <taxon>Pseudomonadati</taxon>
        <taxon>Thermodesulfobacteriota</taxon>
        <taxon>Desulfuromonadia</taxon>
        <taxon>Geobacterales</taxon>
        <taxon>Geobacteraceae</taxon>
        <taxon>Geotalea</taxon>
    </lineage>
</organism>
<evidence type="ECO:0000313" key="3">
    <source>
        <dbReference type="Proteomes" id="UP001317705"/>
    </source>
</evidence>
<feature type="chain" id="PRO_5046845484" evidence="1">
    <location>
        <begin position="26"/>
        <end position="198"/>
    </location>
</feature>
<dbReference type="Proteomes" id="UP001317705">
    <property type="component" value="Chromosome"/>
</dbReference>
<dbReference type="Gene3D" id="2.40.160.20">
    <property type="match status" value="1"/>
</dbReference>
<reference evidence="2 3" key="1">
    <citation type="submission" date="2022-12" db="EMBL/GenBank/DDBJ databases">
        <title>Polyphasic characterization of Geotalea uranireducens NIT-SL11 newly isolated from a complex of sewage sludge and microbially reduced graphene oxide.</title>
        <authorList>
            <person name="Xie L."/>
            <person name="Yoshida N."/>
            <person name="Meng L."/>
        </authorList>
    </citation>
    <scope>NUCLEOTIDE SEQUENCE [LARGE SCALE GENOMIC DNA]</scope>
    <source>
        <strain evidence="2 3">NIT-SL11</strain>
    </source>
</reference>